<keyword evidence="4" id="KW-1185">Reference proteome</keyword>
<dbReference type="Gene3D" id="2.40.100.10">
    <property type="entry name" value="Cyclophilin-like"/>
    <property type="match status" value="1"/>
</dbReference>
<name>A0A5A7QIB0_STRAF</name>
<accession>A0A5A7QIB0</accession>
<dbReference type="GO" id="GO:0006457">
    <property type="term" value="P:protein folding"/>
    <property type="evidence" value="ECO:0007669"/>
    <property type="project" value="TreeGrafter"/>
</dbReference>
<evidence type="ECO:0000256" key="1">
    <source>
        <dbReference type="ARBA" id="ARBA00007365"/>
    </source>
</evidence>
<evidence type="ECO:0000313" key="4">
    <source>
        <dbReference type="Proteomes" id="UP000325081"/>
    </source>
</evidence>
<dbReference type="Proteomes" id="UP000325081">
    <property type="component" value="Unassembled WGS sequence"/>
</dbReference>
<protein>
    <submittedName>
        <fullName evidence="3">Peptidyl-prolyl cis-trans isomerase</fullName>
    </submittedName>
</protein>
<dbReference type="OrthoDB" id="1935956at2759"/>
<dbReference type="PROSITE" id="PS50072">
    <property type="entry name" value="CSA_PPIASE_2"/>
    <property type="match status" value="1"/>
</dbReference>
<dbReference type="SUPFAM" id="SSF50891">
    <property type="entry name" value="Cyclophilin-like"/>
    <property type="match status" value="1"/>
</dbReference>
<dbReference type="PANTHER" id="PTHR11071">
    <property type="entry name" value="PEPTIDYL-PROLYL CIS-TRANS ISOMERASE"/>
    <property type="match status" value="1"/>
</dbReference>
<dbReference type="GO" id="GO:0003755">
    <property type="term" value="F:peptidyl-prolyl cis-trans isomerase activity"/>
    <property type="evidence" value="ECO:0007669"/>
    <property type="project" value="InterPro"/>
</dbReference>
<keyword evidence="3" id="KW-0413">Isomerase</keyword>
<evidence type="ECO:0000313" key="3">
    <source>
        <dbReference type="EMBL" id="GER44227.1"/>
    </source>
</evidence>
<sequence>MAKIGIHLSRRETTGGESGLDKWRWSLCMERVRLTTETKGLLDITIGGQLAGQIVMELFVDVVPKTVKNFSALCTDKGIRISDKPLPHKGSSFHRPYPIKVVI</sequence>
<dbReference type="PANTHER" id="PTHR11071:SF561">
    <property type="entry name" value="PEPTIDYL-PROLYL CIS-TRANS ISOMERASE D-RELATED"/>
    <property type="match status" value="1"/>
</dbReference>
<proteinExistence type="inferred from homology"/>
<reference evidence="4" key="1">
    <citation type="journal article" date="2019" name="Curr. Biol.">
        <title>Genome Sequence of Striga asiatica Provides Insight into the Evolution of Plant Parasitism.</title>
        <authorList>
            <person name="Yoshida S."/>
            <person name="Kim S."/>
            <person name="Wafula E.K."/>
            <person name="Tanskanen J."/>
            <person name="Kim Y.M."/>
            <person name="Honaas L."/>
            <person name="Yang Z."/>
            <person name="Spallek T."/>
            <person name="Conn C.E."/>
            <person name="Ichihashi Y."/>
            <person name="Cheong K."/>
            <person name="Cui S."/>
            <person name="Der J.P."/>
            <person name="Gundlach H."/>
            <person name="Jiao Y."/>
            <person name="Hori C."/>
            <person name="Ishida J.K."/>
            <person name="Kasahara H."/>
            <person name="Kiba T."/>
            <person name="Kim M.S."/>
            <person name="Koo N."/>
            <person name="Laohavisit A."/>
            <person name="Lee Y.H."/>
            <person name="Lumba S."/>
            <person name="McCourt P."/>
            <person name="Mortimer J.C."/>
            <person name="Mutuku J.M."/>
            <person name="Nomura T."/>
            <person name="Sasaki-Sekimoto Y."/>
            <person name="Seto Y."/>
            <person name="Wang Y."/>
            <person name="Wakatake T."/>
            <person name="Sakakibara H."/>
            <person name="Demura T."/>
            <person name="Yamaguchi S."/>
            <person name="Yoneyama K."/>
            <person name="Manabe R.I."/>
            <person name="Nelson D.C."/>
            <person name="Schulman A.H."/>
            <person name="Timko M.P."/>
            <person name="dePamphilis C.W."/>
            <person name="Choi D."/>
            <person name="Shirasu K."/>
        </authorList>
    </citation>
    <scope>NUCLEOTIDE SEQUENCE [LARGE SCALE GENOMIC DNA]</scope>
    <source>
        <strain evidence="4">cv. UVA1</strain>
    </source>
</reference>
<feature type="domain" description="PPIase cyclophilin-type" evidence="2">
    <location>
        <begin position="41"/>
        <end position="103"/>
    </location>
</feature>
<evidence type="ECO:0000259" key="2">
    <source>
        <dbReference type="PROSITE" id="PS50072"/>
    </source>
</evidence>
<gene>
    <name evidence="3" type="ORF">STAS_21110</name>
</gene>
<organism evidence="3 4">
    <name type="scientific">Striga asiatica</name>
    <name type="common">Asiatic witchweed</name>
    <name type="synonym">Buchnera asiatica</name>
    <dbReference type="NCBI Taxonomy" id="4170"/>
    <lineage>
        <taxon>Eukaryota</taxon>
        <taxon>Viridiplantae</taxon>
        <taxon>Streptophyta</taxon>
        <taxon>Embryophyta</taxon>
        <taxon>Tracheophyta</taxon>
        <taxon>Spermatophyta</taxon>
        <taxon>Magnoliopsida</taxon>
        <taxon>eudicotyledons</taxon>
        <taxon>Gunneridae</taxon>
        <taxon>Pentapetalae</taxon>
        <taxon>asterids</taxon>
        <taxon>lamiids</taxon>
        <taxon>Lamiales</taxon>
        <taxon>Orobanchaceae</taxon>
        <taxon>Buchnereae</taxon>
        <taxon>Striga</taxon>
    </lineage>
</organism>
<comment type="caution">
    <text evidence="3">The sequence shown here is derived from an EMBL/GenBank/DDBJ whole genome shotgun (WGS) entry which is preliminary data.</text>
</comment>
<comment type="similarity">
    <text evidence="1">Belongs to the cyclophilin-type PPIase family.</text>
</comment>
<dbReference type="Pfam" id="PF00160">
    <property type="entry name" value="Pro_isomerase"/>
    <property type="match status" value="1"/>
</dbReference>
<dbReference type="GO" id="GO:0005737">
    <property type="term" value="C:cytoplasm"/>
    <property type="evidence" value="ECO:0007669"/>
    <property type="project" value="TreeGrafter"/>
</dbReference>
<dbReference type="InterPro" id="IPR029000">
    <property type="entry name" value="Cyclophilin-like_dom_sf"/>
</dbReference>
<dbReference type="AlphaFoldDB" id="A0A5A7QIB0"/>
<dbReference type="GO" id="GO:0016018">
    <property type="term" value="F:cyclosporin A binding"/>
    <property type="evidence" value="ECO:0007669"/>
    <property type="project" value="TreeGrafter"/>
</dbReference>
<dbReference type="EMBL" id="BKCP01006848">
    <property type="protein sequence ID" value="GER44227.1"/>
    <property type="molecule type" value="Genomic_DNA"/>
</dbReference>
<dbReference type="InterPro" id="IPR002130">
    <property type="entry name" value="Cyclophilin-type_PPIase_dom"/>
</dbReference>